<sequence length="243" mass="24123">MFSSSTVAVAVAALAAALFTSTASADSAGYVLPSSGTASTTQFLVGPELSGGTACGVQKLPNGATSLSGALGKGGGPGYLYAAINQLAFGANPSVSSAGGPGGACGICYSITPVSSSGTALTANTLTFMIVDECPASVSLSGGSHCNTCSTSEKNDMGQTWHFDIAVDAMSDAQYSTFFKGVTDGTNWEQVQFTKASCGSASPTPSAASWGCVSGACPNQASATVCENTGFSKRLFARQFTGL</sequence>
<accession>A0AAI8VVI4</accession>
<dbReference type="CDD" id="cd22278">
    <property type="entry name" value="DPBB_GH45_endoglucanase"/>
    <property type="match status" value="1"/>
</dbReference>
<dbReference type="Gene3D" id="2.40.40.10">
    <property type="entry name" value="RlpA-like domain"/>
    <property type="match status" value="1"/>
</dbReference>
<dbReference type="SUPFAM" id="SSF50685">
    <property type="entry name" value="Barwin-like endoglucanases"/>
    <property type="match status" value="1"/>
</dbReference>
<evidence type="ECO:0000313" key="2">
    <source>
        <dbReference type="EMBL" id="CAJ2511829.1"/>
    </source>
</evidence>
<protein>
    <submittedName>
        <fullName evidence="2">Uu.00g074540.m01.CDS01</fullName>
    </submittedName>
</protein>
<keyword evidence="1" id="KW-0732">Signal</keyword>
<proteinExistence type="predicted"/>
<comment type="caution">
    <text evidence="2">The sequence shown here is derived from an EMBL/GenBank/DDBJ whole genome shotgun (WGS) entry which is preliminary data.</text>
</comment>
<reference evidence="2" key="1">
    <citation type="submission" date="2023-10" db="EMBL/GenBank/DDBJ databases">
        <authorList>
            <person name="Hackl T."/>
        </authorList>
    </citation>
    <scope>NUCLEOTIDE SEQUENCE</scope>
</reference>
<evidence type="ECO:0000256" key="1">
    <source>
        <dbReference type="SAM" id="SignalP"/>
    </source>
</evidence>
<dbReference type="EMBL" id="CAUWAG010000018">
    <property type="protein sequence ID" value="CAJ2511829.1"/>
    <property type="molecule type" value="Genomic_DNA"/>
</dbReference>
<feature type="signal peptide" evidence="1">
    <location>
        <begin position="1"/>
        <end position="25"/>
    </location>
</feature>
<gene>
    <name evidence="2" type="ORF">KHLLAP_LOCUS12297</name>
</gene>
<organism evidence="2 3">
    <name type="scientific">Anthostomella pinea</name>
    <dbReference type="NCBI Taxonomy" id="933095"/>
    <lineage>
        <taxon>Eukaryota</taxon>
        <taxon>Fungi</taxon>
        <taxon>Dikarya</taxon>
        <taxon>Ascomycota</taxon>
        <taxon>Pezizomycotina</taxon>
        <taxon>Sordariomycetes</taxon>
        <taxon>Xylariomycetidae</taxon>
        <taxon>Xylariales</taxon>
        <taxon>Xylariaceae</taxon>
        <taxon>Anthostomella</taxon>
    </lineage>
</organism>
<dbReference type="InterPro" id="IPR036908">
    <property type="entry name" value="RlpA-like_sf"/>
</dbReference>
<dbReference type="Proteomes" id="UP001295740">
    <property type="component" value="Unassembled WGS sequence"/>
</dbReference>
<dbReference type="Pfam" id="PF22514">
    <property type="entry name" value="EXPB1_D1"/>
    <property type="match status" value="1"/>
</dbReference>
<evidence type="ECO:0000313" key="3">
    <source>
        <dbReference type="Proteomes" id="UP001295740"/>
    </source>
</evidence>
<keyword evidence="3" id="KW-1185">Reference proteome</keyword>
<name>A0AAI8VVI4_9PEZI</name>
<dbReference type="AlphaFoldDB" id="A0AAI8VVI4"/>
<feature type="chain" id="PRO_5042584133" evidence="1">
    <location>
        <begin position="26"/>
        <end position="243"/>
    </location>
</feature>